<name>A0AA40F6N5_9PEZI</name>
<feature type="region of interest" description="Disordered" evidence="1">
    <location>
        <begin position="126"/>
        <end position="147"/>
    </location>
</feature>
<feature type="compositionally biased region" description="Acidic residues" evidence="1">
    <location>
        <begin position="131"/>
        <end position="140"/>
    </location>
</feature>
<evidence type="ECO:0000313" key="3">
    <source>
        <dbReference type="EMBL" id="KAK0752247.1"/>
    </source>
</evidence>
<keyword evidence="2" id="KW-0472">Membrane</keyword>
<protein>
    <submittedName>
        <fullName evidence="3">Protein trafficking Pga2</fullName>
    </submittedName>
</protein>
<dbReference type="Proteomes" id="UP001172155">
    <property type="component" value="Unassembled WGS sequence"/>
</dbReference>
<reference evidence="3" key="1">
    <citation type="submission" date="2023-06" db="EMBL/GenBank/DDBJ databases">
        <title>Genome-scale phylogeny and comparative genomics of the fungal order Sordariales.</title>
        <authorList>
            <consortium name="Lawrence Berkeley National Laboratory"/>
            <person name="Hensen N."/>
            <person name="Bonometti L."/>
            <person name="Westerberg I."/>
            <person name="Brannstrom I.O."/>
            <person name="Guillou S."/>
            <person name="Cros-Aarteil S."/>
            <person name="Calhoun S."/>
            <person name="Haridas S."/>
            <person name="Kuo A."/>
            <person name="Mondo S."/>
            <person name="Pangilinan J."/>
            <person name="Riley R."/>
            <person name="LaButti K."/>
            <person name="Andreopoulos B."/>
            <person name="Lipzen A."/>
            <person name="Chen C."/>
            <person name="Yanf M."/>
            <person name="Daum C."/>
            <person name="Ng V."/>
            <person name="Clum A."/>
            <person name="Steindorff A."/>
            <person name="Ohm R."/>
            <person name="Martin F."/>
            <person name="Silar P."/>
            <person name="Natvig D."/>
            <person name="Lalanne C."/>
            <person name="Gautier V."/>
            <person name="Ament-velasquez S.L."/>
            <person name="Kruys A."/>
            <person name="Hutchinson M.I."/>
            <person name="Powell A.J."/>
            <person name="Barry K."/>
            <person name="Miller A.N."/>
            <person name="Grigoriev I.V."/>
            <person name="Debuchy R."/>
            <person name="Gladieux P."/>
            <person name="Thoren M.H."/>
            <person name="Johannesson H."/>
        </authorList>
    </citation>
    <scope>NUCLEOTIDE SEQUENCE</scope>
    <source>
        <strain evidence="3">SMH3187-1</strain>
    </source>
</reference>
<dbReference type="GO" id="GO:0015031">
    <property type="term" value="P:protein transport"/>
    <property type="evidence" value="ECO:0007669"/>
    <property type="project" value="TreeGrafter"/>
</dbReference>
<feature type="region of interest" description="Disordered" evidence="1">
    <location>
        <begin position="62"/>
        <end position="110"/>
    </location>
</feature>
<comment type="caution">
    <text evidence="3">The sequence shown here is derived from an EMBL/GenBank/DDBJ whole genome shotgun (WGS) entry which is preliminary data.</text>
</comment>
<evidence type="ECO:0000313" key="4">
    <source>
        <dbReference type="Proteomes" id="UP001172155"/>
    </source>
</evidence>
<dbReference type="PANTHER" id="PTHR28199">
    <property type="entry name" value="PROCESSING OF GAS1 AND ALP PROTEIN 2"/>
    <property type="match status" value="1"/>
</dbReference>
<sequence length="147" mass="16629">MDELANLASTIGHRFTNNVQSTLANMSPEKWIRLIIIAGAYMLLRPYVIKLGARSQMKVHEQEAAEAVPALSPNDLRGQVAIPEDSSDSEDEEGGARTSGAQADWGKKARRRQRHMIKRLLEVEEKRLEESKEEEEDKDIEEFLIKA</sequence>
<organism evidence="3 4">
    <name type="scientific">Schizothecium vesticola</name>
    <dbReference type="NCBI Taxonomy" id="314040"/>
    <lineage>
        <taxon>Eukaryota</taxon>
        <taxon>Fungi</taxon>
        <taxon>Dikarya</taxon>
        <taxon>Ascomycota</taxon>
        <taxon>Pezizomycotina</taxon>
        <taxon>Sordariomycetes</taxon>
        <taxon>Sordariomycetidae</taxon>
        <taxon>Sordariales</taxon>
        <taxon>Schizotheciaceae</taxon>
        <taxon>Schizothecium</taxon>
    </lineage>
</organism>
<dbReference type="EMBL" id="JAUKUD010000002">
    <property type="protein sequence ID" value="KAK0752247.1"/>
    <property type="molecule type" value="Genomic_DNA"/>
</dbReference>
<dbReference type="Pfam" id="PF07543">
    <property type="entry name" value="PGA2"/>
    <property type="match status" value="1"/>
</dbReference>
<keyword evidence="2" id="KW-0812">Transmembrane</keyword>
<evidence type="ECO:0000256" key="1">
    <source>
        <dbReference type="SAM" id="MobiDB-lite"/>
    </source>
</evidence>
<dbReference type="PIRSF" id="PIRSF022909">
    <property type="entry name" value="UCP022909"/>
    <property type="match status" value="1"/>
</dbReference>
<dbReference type="AlphaFoldDB" id="A0AA40F6N5"/>
<accession>A0AA40F6N5</accession>
<feature type="transmembrane region" description="Helical" evidence="2">
    <location>
        <begin position="31"/>
        <end position="48"/>
    </location>
</feature>
<keyword evidence="4" id="KW-1185">Reference proteome</keyword>
<keyword evidence="2" id="KW-1133">Transmembrane helix</keyword>
<gene>
    <name evidence="3" type="ORF">B0T18DRAFT_388243</name>
</gene>
<proteinExistence type="predicted"/>
<dbReference type="InterPro" id="IPR011431">
    <property type="entry name" value="Trafficking_Pga2"/>
</dbReference>
<evidence type="ECO:0000256" key="2">
    <source>
        <dbReference type="SAM" id="Phobius"/>
    </source>
</evidence>
<dbReference type="PANTHER" id="PTHR28199:SF1">
    <property type="entry name" value="PROCESSING OF GAS1 AND ALP PROTEIN 2"/>
    <property type="match status" value="1"/>
</dbReference>